<evidence type="ECO:0000256" key="1">
    <source>
        <dbReference type="SAM" id="Phobius"/>
    </source>
</evidence>
<keyword evidence="3" id="KW-1185">Reference proteome</keyword>
<keyword evidence="1" id="KW-1133">Transmembrane helix</keyword>
<protein>
    <submittedName>
        <fullName evidence="2">Uncharacterized protein</fullName>
    </submittedName>
</protein>
<dbReference type="Proteomes" id="UP001152798">
    <property type="component" value="Chromosome 3"/>
</dbReference>
<reference evidence="2" key="1">
    <citation type="submission" date="2022-01" db="EMBL/GenBank/DDBJ databases">
        <authorList>
            <person name="King R."/>
        </authorList>
    </citation>
    <scope>NUCLEOTIDE SEQUENCE</scope>
</reference>
<sequence>MRDLARLLELAAAACAEPVQGSGRQFCDQLAAVISSHLDVSNLTGYQLANDTDGSQGIATAALSVVLGIVILITVLGQ</sequence>
<evidence type="ECO:0000313" key="3">
    <source>
        <dbReference type="Proteomes" id="UP001152798"/>
    </source>
</evidence>
<dbReference type="EMBL" id="OV725079">
    <property type="protein sequence ID" value="CAH1394539.1"/>
    <property type="molecule type" value="Genomic_DNA"/>
</dbReference>
<dbReference type="AlphaFoldDB" id="A0A9P0E602"/>
<gene>
    <name evidence="2" type="ORF">NEZAVI_LOCUS5019</name>
</gene>
<dbReference type="OrthoDB" id="10540596at2759"/>
<organism evidence="2 3">
    <name type="scientific">Nezara viridula</name>
    <name type="common">Southern green stink bug</name>
    <name type="synonym">Cimex viridulus</name>
    <dbReference type="NCBI Taxonomy" id="85310"/>
    <lineage>
        <taxon>Eukaryota</taxon>
        <taxon>Metazoa</taxon>
        <taxon>Ecdysozoa</taxon>
        <taxon>Arthropoda</taxon>
        <taxon>Hexapoda</taxon>
        <taxon>Insecta</taxon>
        <taxon>Pterygota</taxon>
        <taxon>Neoptera</taxon>
        <taxon>Paraneoptera</taxon>
        <taxon>Hemiptera</taxon>
        <taxon>Heteroptera</taxon>
        <taxon>Panheteroptera</taxon>
        <taxon>Pentatomomorpha</taxon>
        <taxon>Pentatomoidea</taxon>
        <taxon>Pentatomidae</taxon>
        <taxon>Pentatominae</taxon>
        <taxon>Nezara</taxon>
    </lineage>
</organism>
<accession>A0A9P0E602</accession>
<keyword evidence="1" id="KW-0472">Membrane</keyword>
<feature type="transmembrane region" description="Helical" evidence="1">
    <location>
        <begin position="58"/>
        <end position="77"/>
    </location>
</feature>
<evidence type="ECO:0000313" key="2">
    <source>
        <dbReference type="EMBL" id="CAH1394539.1"/>
    </source>
</evidence>
<proteinExistence type="predicted"/>
<name>A0A9P0E602_NEZVI</name>
<keyword evidence="1" id="KW-0812">Transmembrane</keyword>